<protein>
    <recommendedName>
        <fullName evidence="3">Metal-dependent phosphohydrolase</fullName>
    </recommendedName>
</protein>
<name>A0A1G6T358_9BRAD</name>
<dbReference type="AlphaFoldDB" id="A0A1G6T358"/>
<dbReference type="InterPro" id="IPR054649">
    <property type="entry name" value="Npun_R2479-like"/>
</dbReference>
<organism evidence="1 2">
    <name type="scientific">Bradyrhizobium brasilense</name>
    <dbReference type="NCBI Taxonomy" id="1419277"/>
    <lineage>
        <taxon>Bacteria</taxon>
        <taxon>Pseudomonadati</taxon>
        <taxon>Pseudomonadota</taxon>
        <taxon>Alphaproteobacteria</taxon>
        <taxon>Hyphomicrobiales</taxon>
        <taxon>Nitrobacteraceae</taxon>
        <taxon>Bradyrhizobium</taxon>
    </lineage>
</organism>
<reference evidence="1 2" key="1">
    <citation type="submission" date="2016-10" db="EMBL/GenBank/DDBJ databases">
        <authorList>
            <person name="de Groot N.N."/>
        </authorList>
    </citation>
    <scope>NUCLEOTIDE SEQUENCE [LARGE SCALE GENOMIC DNA]</scope>
    <source>
        <strain evidence="1 2">R5</strain>
    </source>
</reference>
<dbReference type="SUPFAM" id="SSF109604">
    <property type="entry name" value="HD-domain/PDEase-like"/>
    <property type="match status" value="1"/>
</dbReference>
<sequence>MFNPTQIVIQAFVDQLKGTYGQIYGILEPAYPDIIGFVGRLALENIANSDAAYHDMNHTIMVTLVGQNILLGKHTSEGGVRPRDWLHFMISLLCHDIGYVRGVCRGDRDGLYVCNENGDRVRISAGATDASLTPYHVTRSKLFVRERFGKVSLTSIDTKEIEANIEHTRFPVPGEEEHTSTADYPGLLRAADLTGQLADIDYLRKTSALFAEFQETGASEKLGYQTPDDLRAAYPAFFWKAVCPYIGDALRYLRVTQEGKQWIANLYAHVFSEEHRGAITRA</sequence>
<evidence type="ECO:0008006" key="3">
    <source>
        <dbReference type="Google" id="ProtNLM"/>
    </source>
</evidence>
<dbReference type="Proteomes" id="UP000199245">
    <property type="component" value="Unassembled WGS sequence"/>
</dbReference>
<dbReference type="EMBL" id="FMZW01000009">
    <property type="protein sequence ID" value="SDD23449.1"/>
    <property type="molecule type" value="Genomic_DNA"/>
</dbReference>
<evidence type="ECO:0000313" key="2">
    <source>
        <dbReference type="Proteomes" id="UP000199245"/>
    </source>
</evidence>
<evidence type="ECO:0000313" key="1">
    <source>
        <dbReference type="EMBL" id="SDD23449.1"/>
    </source>
</evidence>
<accession>A0A1G6T358</accession>
<proteinExistence type="predicted"/>
<gene>
    <name evidence="1" type="ORF">SAMN05216337_100915</name>
</gene>
<dbReference type="NCBIfam" id="NF045583">
    <property type="entry name" value="Npun_R2479_HDIG"/>
    <property type="match status" value="1"/>
</dbReference>
<dbReference type="RefSeq" id="WP_092082745.1">
    <property type="nucleotide sequence ID" value="NZ_FMZW01000009.1"/>
</dbReference>